<evidence type="ECO:0000313" key="3">
    <source>
        <dbReference type="Proteomes" id="UP000285349"/>
    </source>
</evidence>
<protein>
    <recommendedName>
        <fullName evidence="1">Arc-like DNA binding domain-containing protein</fullName>
    </recommendedName>
</protein>
<dbReference type="Pfam" id="PF03869">
    <property type="entry name" value="Arc"/>
    <property type="match status" value="1"/>
</dbReference>
<evidence type="ECO:0000259" key="1">
    <source>
        <dbReference type="Pfam" id="PF03869"/>
    </source>
</evidence>
<dbReference type="InterPro" id="IPR005569">
    <property type="entry name" value="Arc_DNA-bd_dom"/>
</dbReference>
<gene>
    <name evidence="2" type="ORF">BK666_05040</name>
</gene>
<dbReference type="SUPFAM" id="SSF47598">
    <property type="entry name" value="Ribbon-helix-helix"/>
    <property type="match status" value="1"/>
</dbReference>
<accession>A0A423KDV0</accession>
<evidence type="ECO:0000313" key="2">
    <source>
        <dbReference type="EMBL" id="RON50495.1"/>
    </source>
</evidence>
<comment type="caution">
    <text evidence="2">The sequence shown here is derived from an EMBL/GenBank/DDBJ whole genome shotgun (WGS) entry which is preliminary data.</text>
</comment>
<reference evidence="2 3" key="1">
    <citation type="submission" date="2016-10" db="EMBL/GenBank/DDBJ databases">
        <title>Comparative genome analysis of multiple Pseudomonas spp. focuses on biocontrol and plant growth promoting traits.</title>
        <authorList>
            <person name="Tao X.-Y."/>
            <person name="Taylor C.G."/>
        </authorList>
    </citation>
    <scope>NUCLEOTIDE SEQUENCE [LARGE SCALE GENOMIC DNA]</scope>
    <source>
        <strain evidence="2 3">37A10</strain>
    </source>
</reference>
<name>A0A423KDV0_9PSED</name>
<dbReference type="Gene3D" id="1.10.1220.10">
    <property type="entry name" value="Met repressor-like"/>
    <property type="match status" value="1"/>
</dbReference>
<dbReference type="InterPro" id="IPR010985">
    <property type="entry name" value="Ribbon_hlx_hlx"/>
</dbReference>
<proteinExistence type="predicted"/>
<dbReference type="GO" id="GO:0006355">
    <property type="term" value="P:regulation of DNA-templated transcription"/>
    <property type="evidence" value="ECO:0007669"/>
    <property type="project" value="InterPro"/>
</dbReference>
<feature type="domain" description="Arc-like DNA binding" evidence="1">
    <location>
        <begin position="5"/>
        <end position="46"/>
    </location>
</feature>
<dbReference type="GO" id="GO:0003677">
    <property type="term" value="F:DNA binding"/>
    <property type="evidence" value="ECO:0007669"/>
    <property type="project" value="InterPro"/>
</dbReference>
<dbReference type="AlphaFoldDB" id="A0A423KDV0"/>
<dbReference type="EMBL" id="MOBQ01000006">
    <property type="protein sequence ID" value="RON50495.1"/>
    <property type="molecule type" value="Genomic_DNA"/>
</dbReference>
<organism evidence="2 3">
    <name type="scientific">Pseudomonas frederiksbergensis</name>
    <dbReference type="NCBI Taxonomy" id="104087"/>
    <lineage>
        <taxon>Bacteria</taxon>
        <taxon>Pseudomonadati</taxon>
        <taxon>Pseudomonadota</taxon>
        <taxon>Gammaproteobacteria</taxon>
        <taxon>Pseudomonadales</taxon>
        <taxon>Pseudomonadaceae</taxon>
        <taxon>Pseudomonas</taxon>
    </lineage>
</organism>
<dbReference type="Proteomes" id="UP000285349">
    <property type="component" value="Unassembled WGS sequence"/>
</dbReference>
<dbReference type="InterPro" id="IPR013321">
    <property type="entry name" value="Arc_rbn_hlx_hlx"/>
</dbReference>
<sequence length="80" mass="9093">MDKALDRFVLRLPDGLRLKLKRIAKENRRSLNGEIVARMERSLAQPQSGELSDEVRLALIREVFGLKDTLDISKTNADSD</sequence>